<dbReference type="SMART" id="SM00062">
    <property type="entry name" value="PBPb"/>
    <property type="match status" value="1"/>
</dbReference>
<dbReference type="Pfam" id="PF00497">
    <property type="entry name" value="SBP_bac_3"/>
    <property type="match status" value="1"/>
</dbReference>
<dbReference type="RefSeq" id="WP_072830485.1">
    <property type="nucleotide sequence ID" value="NZ_FQXP01000003.1"/>
</dbReference>
<keyword evidence="5" id="KW-1185">Reference proteome</keyword>
<dbReference type="InterPro" id="IPR001638">
    <property type="entry name" value="Solute-binding_3/MltF_N"/>
</dbReference>
<dbReference type="AlphaFoldDB" id="A0A1M5UAU7"/>
<proteinExistence type="predicted"/>
<reference evidence="4 5" key="1">
    <citation type="submission" date="2016-11" db="EMBL/GenBank/DDBJ databases">
        <authorList>
            <person name="Jaros S."/>
            <person name="Januszkiewicz K."/>
            <person name="Wedrychowicz H."/>
        </authorList>
    </citation>
    <scope>NUCLEOTIDE SEQUENCE [LARGE SCALE GENOMIC DNA]</scope>
    <source>
        <strain evidence="4 5">DSM 3089</strain>
    </source>
</reference>
<feature type="domain" description="Solute-binding protein family 3/N-terminal" evidence="3">
    <location>
        <begin position="44"/>
        <end position="279"/>
    </location>
</feature>
<feature type="signal peptide" evidence="2">
    <location>
        <begin position="1"/>
        <end position="23"/>
    </location>
</feature>
<evidence type="ECO:0000259" key="3">
    <source>
        <dbReference type="SMART" id="SM00062"/>
    </source>
</evidence>
<organism evidence="4 5">
    <name type="scientific">Clostridium collagenovorans DSM 3089</name>
    <dbReference type="NCBI Taxonomy" id="1121306"/>
    <lineage>
        <taxon>Bacteria</taxon>
        <taxon>Bacillati</taxon>
        <taxon>Bacillota</taxon>
        <taxon>Clostridia</taxon>
        <taxon>Eubacteriales</taxon>
        <taxon>Clostridiaceae</taxon>
        <taxon>Clostridium</taxon>
    </lineage>
</organism>
<dbReference type="PROSITE" id="PS51257">
    <property type="entry name" value="PROKAR_LIPOPROTEIN"/>
    <property type="match status" value="1"/>
</dbReference>
<keyword evidence="1 2" id="KW-0732">Signal</keyword>
<dbReference type="PANTHER" id="PTHR35936">
    <property type="entry name" value="MEMBRANE-BOUND LYTIC MUREIN TRANSGLYCOSYLASE F"/>
    <property type="match status" value="1"/>
</dbReference>
<sequence length="288" mass="31443">MKKIITLLLILTTLITFVGCGQAQSNEASKNKKDALEEIKKSGALVVATSPDFAPNEFYIIDEKGNKQIIGSDISFAQAIADEIGVKLEIKATDFNGALLNAQSGQAHMAITGLAYTKERAKVLQFSHGYLREDSEGFQGILMKKETAEKYKTLEDIKKANLTIGAQQASIQAELAEGLTSPKNVKLLATIDVLAMSLNAGDIDAVVVSSSSADPLRATFTDLVVLPKENFNLDSENVYSQTYVGFPMGDEYTSLIEVVNKVIKENTENKNFDKWVTDAKSKMDFQVE</sequence>
<gene>
    <name evidence="4" type="ORF">SAMN02745196_00918</name>
</gene>
<feature type="chain" id="PRO_5038675422" evidence="2">
    <location>
        <begin position="24"/>
        <end position="288"/>
    </location>
</feature>
<dbReference type="PANTHER" id="PTHR35936:SF17">
    <property type="entry name" value="ARGININE-BINDING EXTRACELLULAR PROTEIN ARTP"/>
    <property type="match status" value="1"/>
</dbReference>
<dbReference type="Proteomes" id="UP000184526">
    <property type="component" value="Unassembled WGS sequence"/>
</dbReference>
<evidence type="ECO:0000256" key="1">
    <source>
        <dbReference type="ARBA" id="ARBA00022729"/>
    </source>
</evidence>
<evidence type="ECO:0000313" key="5">
    <source>
        <dbReference type="Proteomes" id="UP000184526"/>
    </source>
</evidence>
<evidence type="ECO:0000313" key="4">
    <source>
        <dbReference type="EMBL" id="SHH60097.1"/>
    </source>
</evidence>
<accession>A0A1M5UAU7</accession>
<dbReference type="OrthoDB" id="9774451at2"/>
<name>A0A1M5UAU7_9CLOT</name>
<dbReference type="Gene3D" id="3.40.190.10">
    <property type="entry name" value="Periplasmic binding protein-like II"/>
    <property type="match status" value="2"/>
</dbReference>
<protein>
    <submittedName>
        <fullName evidence="4">Polar amino acid transport system substrate-binding protein</fullName>
    </submittedName>
</protein>
<dbReference type="SUPFAM" id="SSF53850">
    <property type="entry name" value="Periplasmic binding protein-like II"/>
    <property type="match status" value="1"/>
</dbReference>
<dbReference type="STRING" id="1121306.SAMN02745196_00918"/>
<dbReference type="EMBL" id="FQXP01000003">
    <property type="protein sequence ID" value="SHH60097.1"/>
    <property type="molecule type" value="Genomic_DNA"/>
</dbReference>
<evidence type="ECO:0000256" key="2">
    <source>
        <dbReference type="SAM" id="SignalP"/>
    </source>
</evidence>